<gene>
    <name evidence="2" type="ORF">HYZ11_01120</name>
</gene>
<evidence type="ECO:0000313" key="3">
    <source>
        <dbReference type="Proteomes" id="UP000782312"/>
    </source>
</evidence>
<dbReference type="GO" id="GO:0016829">
    <property type="term" value="F:lyase activity"/>
    <property type="evidence" value="ECO:0007669"/>
    <property type="project" value="UniProtKB-KW"/>
</dbReference>
<dbReference type="AlphaFoldDB" id="A0A932MKK8"/>
<organism evidence="2 3">
    <name type="scientific">Tectimicrobiota bacterium</name>
    <dbReference type="NCBI Taxonomy" id="2528274"/>
    <lineage>
        <taxon>Bacteria</taxon>
        <taxon>Pseudomonadati</taxon>
        <taxon>Nitrospinota/Tectimicrobiota group</taxon>
        <taxon>Candidatus Tectimicrobiota</taxon>
    </lineage>
</organism>
<accession>A0A932MKK8</accession>
<dbReference type="InterPro" id="IPR029069">
    <property type="entry name" value="HotDog_dom_sf"/>
</dbReference>
<protein>
    <recommendedName>
        <fullName evidence="4">Beta-hydroxyacyl-ACP dehydratase</fullName>
    </recommendedName>
</protein>
<comment type="caution">
    <text evidence="2">The sequence shown here is derived from an EMBL/GenBank/DDBJ whole genome shotgun (WGS) entry which is preliminary data.</text>
</comment>
<evidence type="ECO:0008006" key="4">
    <source>
        <dbReference type="Google" id="ProtNLM"/>
    </source>
</evidence>
<keyword evidence="1" id="KW-0456">Lyase</keyword>
<dbReference type="Proteomes" id="UP000782312">
    <property type="component" value="Unassembled WGS sequence"/>
</dbReference>
<dbReference type="PANTHER" id="PTHR30272:SF1">
    <property type="entry name" value="3-HYDROXYACYL-[ACYL-CARRIER-PROTEIN] DEHYDRATASE"/>
    <property type="match status" value="1"/>
</dbReference>
<name>A0A932MKK8_UNCTE</name>
<evidence type="ECO:0000313" key="2">
    <source>
        <dbReference type="EMBL" id="MBI3126189.1"/>
    </source>
</evidence>
<reference evidence="2" key="1">
    <citation type="submission" date="2020-07" db="EMBL/GenBank/DDBJ databases">
        <title>Huge and variable diversity of episymbiotic CPR bacteria and DPANN archaea in groundwater ecosystems.</title>
        <authorList>
            <person name="He C.Y."/>
            <person name="Keren R."/>
            <person name="Whittaker M."/>
            <person name="Farag I.F."/>
            <person name="Doudna J."/>
            <person name="Cate J.H.D."/>
            <person name="Banfield J.F."/>
        </authorList>
    </citation>
    <scope>NUCLEOTIDE SEQUENCE</scope>
    <source>
        <strain evidence="2">NC_groundwater_763_Ag_S-0.2um_68_21</strain>
    </source>
</reference>
<evidence type="ECO:0000256" key="1">
    <source>
        <dbReference type="ARBA" id="ARBA00023239"/>
    </source>
</evidence>
<dbReference type="SUPFAM" id="SSF54637">
    <property type="entry name" value="Thioesterase/thiol ester dehydrase-isomerase"/>
    <property type="match status" value="1"/>
</dbReference>
<sequence>MRFLFFDRVLEAERGKRIRAVKTFPLSEPFLNGHFTRAPRVPAALLLETMCQAAGWFVLYSYGFEVSCVISLAENVRLTPDLRPGAAVEVVGEIVDTNTRATLAQARIEENGGVIASAERLIFPHFPTANPGEMERHFRAYGWLEGLPAGEVR</sequence>
<dbReference type="Pfam" id="PF07977">
    <property type="entry name" value="FabA"/>
    <property type="match status" value="1"/>
</dbReference>
<dbReference type="Gene3D" id="3.10.129.10">
    <property type="entry name" value="Hotdog Thioesterase"/>
    <property type="match status" value="1"/>
</dbReference>
<dbReference type="InterPro" id="IPR013114">
    <property type="entry name" value="FabA_FabZ"/>
</dbReference>
<dbReference type="EMBL" id="JACPUR010000001">
    <property type="protein sequence ID" value="MBI3126189.1"/>
    <property type="molecule type" value="Genomic_DNA"/>
</dbReference>
<proteinExistence type="predicted"/>
<dbReference type="PANTHER" id="PTHR30272">
    <property type="entry name" value="3-HYDROXYACYL-[ACYL-CARRIER-PROTEIN] DEHYDRATASE"/>
    <property type="match status" value="1"/>
</dbReference>